<keyword evidence="3" id="KW-1185">Reference proteome</keyword>
<accession>A0AA36BH20</accession>
<evidence type="ECO:0000313" key="3">
    <source>
        <dbReference type="Proteomes" id="UP001162480"/>
    </source>
</evidence>
<dbReference type="PANTHER" id="PTHR47272:SF2">
    <property type="entry name" value="PIGGYBAC TRANSPOSABLE ELEMENT-DERIVED PROTEIN 3-LIKE"/>
    <property type="match status" value="1"/>
</dbReference>
<dbReference type="PANTHER" id="PTHR47272">
    <property type="entry name" value="DDE_TNP_1_7 DOMAIN-CONTAINING PROTEIN"/>
    <property type="match status" value="1"/>
</dbReference>
<dbReference type="AlphaFoldDB" id="A0AA36BH20"/>
<feature type="domain" description="PiggyBac transposable element-derived protein" evidence="1">
    <location>
        <begin position="4"/>
        <end position="215"/>
    </location>
</feature>
<evidence type="ECO:0000259" key="1">
    <source>
        <dbReference type="Pfam" id="PF13843"/>
    </source>
</evidence>
<organism evidence="2 3">
    <name type="scientific">Octopus vulgaris</name>
    <name type="common">Common octopus</name>
    <dbReference type="NCBI Taxonomy" id="6645"/>
    <lineage>
        <taxon>Eukaryota</taxon>
        <taxon>Metazoa</taxon>
        <taxon>Spiralia</taxon>
        <taxon>Lophotrochozoa</taxon>
        <taxon>Mollusca</taxon>
        <taxon>Cephalopoda</taxon>
        <taxon>Coleoidea</taxon>
        <taxon>Octopodiformes</taxon>
        <taxon>Octopoda</taxon>
        <taxon>Incirrata</taxon>
        <taxon>Octopodidae</taxon>
        <taxon>Octopus</taxon>
    </lineage>
</organism>
<sequence length="234" mass="27345">MRPYYGHHGMKQFIRGKPIRYAFKIWCLVRPDGFLVKFYPYTGAGNKIAGKILGSSVTEKLCLKCVSIGLYVHMDNYFTSLPSNNDLFCVGTIRNDRTEKVPLQDISKAARCTCCAVEDKENGITLLRWHDKNQVNLVTNLKDEKIFDIGRCGRGKKSERNRVSVPRPNIVKLYNKQMGGVDLFDKLRGHYRIRIRSRKWYWPLFRFGLNESIVNLWILFRCIQRNISLLEFTR</sequence>
<name>A0AA36BH20_OCTVU</name>
<dbReference type="InterPro" id="IPR029526">
    <property type="entry name" value="PGBD"/>
</dbReference>
<evidence type="ECO:0000313" key="2">
    <source>
        <dbReference type="EMBL" id="CAI9733933.1"/>
    </source>
</evidence>
<dbReference type="EMBL" id="OX597828">
    <property type="protein sequence ID" value="CAI9733933.1"/>
    <property type="molecule type" value="Genomic_DNA"/>
</dbReference>
<protein>
    <recommendedName>
        <fullName evidence="1">PiggyBac transposable element-derived protein domain-containing protein</fullName>
    </recommendedName>
</protein>
<dbReference type="Proteomes" id="UP001162480">
    <property type="component" value="Chromosome 15"/>
</dbReference>
<dbReference type="Pfam" id="PF13843">
    <property type="entry name" value="DDE_Tnp_1_7"/>
    <property type="match status" value="1"/>
</dbReference>
<reference evidence="2" key="1">
    <citation type="submission" date="2023-08" db="EMBL/GenBank/DDBJ databases">
        <authorList>
            <person name="Alioto T."/>
            <person name="Alioto T."/>
            <person name="Gomez Garrido J."/>
        </authorList>
    </citation>
    <scope>NUCLEOTIDE SEQUENCE</scope>
</reference>
<proteinExistence type="predicted"/>
<gene>
    <name evidence="2" type="ORF">OCTVUL_1B010073</name>
</gene>